<dbReference type="Proteomes" id="UP001176941">
    <property type="component" value="Chromosome 10"/>
</dbReference>
<feature type="compositionally biased region" description="Basic residues" evidence="1">
    <location>
        <begin position="11"/>
        <end position="34"/>
    </location>
</feature>
<evidence type="ECO:0000313" key="2">
    <source>
        <dbReference type="EMBL" id="CAI9152867.1"/>
    </source>
</evidence>
<accession>A0ABN8XTZ9</accession>
<evidence type="ECO:0000313" key="3">
    <source>
        <dbReference type="Proteomes" id="UP001176941"/>
    </source>
</evidence>
<gene>
    <name evidence="2" type="ORF">MRATA1EN1_LOCUS1829</name>
</gene>
<organism evidence="2 3">
    <name type="scientific">Rangifer tarandus platyrhynchus</name>
    <name type="common">Svalbard reindeer</name>
    <dbReference type="NCBI Taxonomy" id="3082113"/>
    <lineage>
        <taxon>Eukaryota</taxon>
        <taxon>Metazoa</taxon>
        <taxon>Chordata</taxon>
        <taxon>Craniata</taxon>
        <taxon>Vertebrata</taxon>
        <taxon>Euteleostomi</taxon>
        <taxon>Mammalia</taxon>
        <taxon>Eutheria</taxon>
        <taxon>Laurasiatheria</taxon>
        <taxon>Artiodactyla</taxon>
        <taxon>Ruminantia</taxon>
        <taxon>Pecora</taxon>
        <taxon>Cervidae</taxon>
        <taxon>Odocoileinae</taxon>
        <taxon>Rangifer</taxon>
    </lineage>
</organism>
<keyword evidence="3" id="KW-1185">Reference proteome</keyword>
<sequence length="108" mass="12191">MESRRTVQGKNKNKNTAKNKKQTNIKKQKGKREKGKGSLGAVWLWFSLGLQVTRMPGSAPPPRLGVPPCLAGGWPALFGWGWRQGFAELRWWDVSLFPPPRSSFCVRK</sequence>
<reference evidence="2" key="1">
    <citation type="submission" date="2023-04" db="EMBL/GenBank/DDBJ databases">
        <authorList>
            <consortium name="ELIXIR-Norway"/>
        </authorList>
    </citation>
    <scope>NUCLEOTIDE SEQUENCE [LARGE SCALE GENOMIC DNA]</scope>
</reference>
<dbReference type="EMBL" id="OX459946">
    <property type="protein sequence ID" value="CAI9152867.1"/>
    <property type="molecule type" value="Genomic_DNA"/>
</dbReference>
<feature type="region of interest" description="Disordered" evidence="1">
    <location>
        <begin position="1"/>
        <end position="37"/>
    </location>
</feature>
<evidence type="ECO:0000256" key="1">
    <source>
        <dbReference type="SAM" id="MobiDB-lite"/>
    </source>
</evidence>
<proteinExistence type="predicted"/>
<name>A0ABN8XTZ9_RANTA</name>
<protein>
    <submittedName>
        <fullName evidence="2">Uncharacterized protein</fullName>
    </submittedName>
</protein>